<evidence type="ECO:0000313" key="7">
    <source>
        <dbReference type="EMBL" id="MDO8107604.1"/>
    </source>
</evidence>
<proteinExistence type="predicted"/>
<keyword evidence="2 4" id="KW-0238">DNA-binding</keyword>
<dbReference type="PROSITE" id="PS50977">
    <property type="entry name" value="HTH_TETR_2"/>
    <property type="match status" value="1"/>
</dbReference>
<feature type="region of interest" description="Disordered" evidence="5">
    <location>
        <begin position="1"/>
        <end position="26"/>
    </location>
</feature>
<keyword evidence="8" id="KW-1185">Reference proteome</keyword>
<dbReference type="InterPro" id="IPR009057">
    <property type="entry name" value="Homeodomain-like_sf"/>
</dbReference>
<keyword evidence="3" id="KW-0804">Transcription</keyword>
<sequence>MLDDARAPRRPGGHGSGRGRPRDPELDRRVLETTLGLLAEVGYGGLTVAEVARRAQVGKPAVYRRWAGKSQLVVEALVTQLRPQGDAGAGSVVEDLTGLIGELVHLLTRTPLGRVLPGLVSEMATDPVLAESYRRLIIGPNQQRWWSAVERGIGRGELVAETDVDAVVNALAGPLYLRVLITGEPVPDDYAATAVGMVLARYGATAPHSRPMEKEG</sequence>
<dbReference type="PRINTS" id="PR00455">
    <property type="entry name" value="HTHTETR"/>
</dbReference>
<evidence type="ECO:0000256" key="5">
    <source>
        <dbReference type="SAM" id="MobiDB-lite"/>
    </source>
</evidence>
<evidence type="ECO:0000313" key="8">
    <source>
        <dbReference type="Proteomes" id="UP001232536"/>
    </source>
</evidence>
<dbReference type="SUPFAM" id="SSF48498">
    <property type="entry name" value="Tetracyclin repressor-like, C-terminal domain"/>
    <property type="match status" value="1"/>
</dbReference>
<evidence type="ECO:0000259" key="6">
    <source>
        <dbReference type="PROSITE" id="PS50977"/>
    </source>
</evidence>
<dbReference type="InterPro" id="IPR023772">
    <property type="entry name" value="DNA-bd_HTH_TetR-type_CS"/>
</dbReference>
<evidence type="ECO:0000256" key="4">
    <source>
        <dbReference type="PROSITE-ProRule" id="PRU00335"/>
    </source>
</evidence>
<dbReference type="RefSeq" id="WP_304601222.1">
    <property type="nucleotide sequence ID" value="NZ_JAUQYP010000001.1"/>
</dbReference>
<dbReference type="InterPro" id="IPR011075">
    <property type="entry name" value="TetR_C"/>
</dbReference>
<keyword evidence="1" id="KW-0805">Transcription regulation</keyword>
<protein>
    <submittedName>
        <fullName evidence="7">TetR/AcrR family transcriptional regulator</fullName>
    </submittedName>
</protein>
<dbReference type="Pfam" id="PF16859">
    <property type="entry name" value="TetR_C_11"/>
    <property type="match status" value="1"/>
</dbReference>
<dbReference type="SUPFAM" id="SSF46689">
    <property type="entry name" value="Homeodomain-like"/>
    <property type="match status" value="1"/>
</dbReference>
<dbReference type="Pfam" id="PF00440">
    <property type="entry name" value="TetR_N"/>
    <property type="match status" value="1"/>
</dbReference>
<dbReference type="Proteomes" id="UP001232536">
    <property type="component" value="Unassembled WGS sequence"/>
</dbReference>
<name>A0ABT9DBD4_9CELL</name>
<dbReference type="Gene3D" id="1.10.10.60">
    <property type="entry name" value="Homeodomain-like"/>
    <property type="match status" value="1"/>
</dbReference>
<reference evidence="7 8" key="1">
    <citation type="submission" date="2023-07" db="EMBL/GenBank/DDBJ databases">
        <title>Description of novel actinomycetes strains, isolated from tidal flat sediment.</title>
        <authorList>
            <person name="Lu C."/>
        </authorList>
    </citation>
    <scope>NUCLEOTIDE SEQUENCE [LARGE SCALE GENOMIC DNA]</scope>
    <source>
        <strain evidence="7 8">SYSU T00b441</strain>
    </source>
</reference>
<dbReference type="InterPro" id="IPR050109">
    <property type="entry name" value="HTH-type_TetR-like_transc_reg"/>
</dbReference>
<dbReference type="Gene3D" id="1.10.357.10">
    <property type="entry name" value="Tetracycline Repressor, domain 2"/>
    <property type="match status" value="1"/>
</dbReference>
<comment type="caution">
    <text evidence="7">The sequence shown here is derived from an EMBL/GenBank/DDBJ whole genome shotgun (WGS) entry which is preliminary data.</text>
</comment>
<evidence type="ECO:0000256" key="1">
    <source>
        <dbReference type="ARBA" id="ARBA00023015"/>
    </source>
</evidence>
<dbReference type="InterPro" id="IPR036271">
    <property type="entry name" value="Tet_transcr_reg_TetR-rel_C_sf"/>
</dbReference>
<dbReference type="PANTHER" id="PTHR30055:SF148">
    <property type="entry name" value="TETR-FAMILY TRANSCRIPTIONAL REGULATOR"/>
    <property type="match status" value="1"/>
</dbReference>
<organism evidence="7 8">
    <name type="scientific">Actinotalea lenta</name>
    <dbReference type="NCBI Taxonomy" id="3064654"/>
    <lineage>
        <taxon>Bacteria</taxon>
        <taxon>Bacillati</taxon>
        <taxon>Actinomycetota</taxon>
        <taxon>Actinomycetes</taxon>
        <taxon>Micrococcales</taxon>
        <taxon>Cellulomonadaceae</taxon>
        <taxon>Actinotalea</taxon>
    </lineage>
</organism>
<evidence type="ECO:0000256" key="3">
    <source>
        <dbReference type="ARBA" id="ARBA00023163"/>
    </source>
</evidence>
<evidence type="ECO:0000256" key="2">
    <source>
        <dbReference type="ARBA" id="ARBA00023125"/>
    </source>
</evidence>
<dbReference type="PANTHER" id="PTHR30055">
    <property type="entry name" value="HTH-TYPE TRANSCRIPTIONAL REGULATOR RUTR"/>
    <property type="match status" value="1"/>
</dbReference>
<dbReference type="PROSITE" id="PS01081">
    <property type="entry name" value="HTH_TETR_1"/>
    <property type="match status" value="1"/>
</dbReference>
<dbReference type="InterPro" id="IPR001647">
    <property type="entry name" value="HTH_TetR"/>
</dbReference>
<dbReference type="EMBL" id="JAUQYP010000001">
    <property type="protein sequence ID" value="MDO8107604.1"/>
    <property type="molecule type" value="Genomic_DNA"/>
</dbReference>
<feature type="domain" description="HTH tetR-type" evidence="6">
    <location>
        <begin position="24"/>
        <end position="84"/>
    </location>
</feature>
<gene>
    <name evidence="7" type="ORF">Q6348_10395</name>
</gene>
<accession>A0ABT9DBD4</accession>
<feature type="DNA-binding region" description="H-T-H motif" evidence="4">
    <location>
        <begin position="47"/>
        <end position="66"/>
    </location>
</feature>